<accession>A0AAV4RVT3</accession>
<comment type="caution">
    <text evidence="1">The sequence shown here is derived from an EMBL/GenBank/DDBJ whole genome shotgun (WGS) entry which is preliminary data.</text>
</comment>
<reference evidence="1 2" key="1">
    <citation type="submission" date="2021-06" db="EMBL/GenBank/DDBJ databases">
        <title>Caerostris darwini draft genome.</title>
        <authorList>
            <person name="Kono N."/>
            <person name="Arakawa K."/>
        </authorList>
    </citation>
    <scope>NUCLEOTIDE SEQUENCE [LARGE SCALE GENOMIC DNA]</scope>
</reference>
<name>A0AAV4RVT3_9ARAC</name>
<dbReference type="Proteomes" id="UP001054837">
    <property type="component" value="Unassembled WGS sequence"/>
</dbReference>
<keyword evidence="2" id="KW-1185">Reference proteome</keyword>
<dbReference type="AlphaFoldDB" id="A0AAV4RVT3"/>
<sequence length="101" mass="11769">MFYSPFSRSAQKQVNIFIVRRNAAARVFYNLLNIIWAGFYHKVSTDENPQHSYSPVGPESCCIWRKREAEGTLETFEHPPTLDDDAEEILKPIYDVWFGLV</sequence>
<evidence type="ECO:0000313" key="1">
    <source>
        <dbReference type="EMBL" id="GIY24557.1"/>
    </source>
</evidence>
<protein>
    <submittedName>
        <fullName evidence="1">Uncharacterized protein</fullName>
    </submittedName>
</protein>
<gene>
    <name evidence="1" type="primary">RF55_17253</name>
    <name evidence="1" type="ORF">CDAR_177191</name>
</gene>
<dbReference type="EMBL" id="BPLQ01006707">
    <property type="protein sequence ID" value="GIY24557.1"/>
    <property type="molecule type" value="Genomic_DNA"/>
</dbReference>
<proteinExistence type="predicted"/>
<organism evidence="1 2">
    <name type="scientific">Caerostris darwini</name>
    <dbReference type="NCBI Taxonomy" id="1538125"/>
    <lineage>
        <taxon>Eukaryota</taxon>
        <taxon>Metazoa</taxon>
        <taxon>Ecdysozoa</taxon>
        <taxon>Arthropoda</taxon>
        <taxon>Chelicerata</taxon>
        <taxon>Arachnida</taxon>
        <taxon>Araneae</taxon>
        <taxon>Araneomorphae</taxon>
        <taxon>Entelegynae</taxon>
        <taxon>Araneoidea</taxon>
        <taxon>Araneidae</taxon>
        <taxon>Caerostris</taxon>
    </lineage>
</organism>
<evidence type="ECO:0000313" key="2">
    <source>
        <dbReference type="Proteomes" id="UP001054837"/>
    </source>
</evidence>